<evidence type="ECO:0000313" key="10">
    <source>
        <dbReference type="Proteomes" id="UP000539473"/>
    </source>
</evidence>
<dbReference type="GO" id="GO:0030313">
    <property type="term" value="C:cell envelope"/>
    <property type="evidence" value="ECO:0007669"/>
    <property type="project" value="UniProtKB-SubCell"/>
</dbReference>
<dbReference type="InterPro" id="IPR001320">
    <property type="entry name" value="Iontro_rcpt_C"/>
</dbReference>
<dbReference type="PROSITE" id="PS01039">
    <property type="entry name" value="SBP_BACTERIAL_3"/>
    <property type="match status" value="1"/>
</dbReference>
<evidence type="ECO:0000256" key="2">
    <source>
        <dbReference type="ARBA" id="ARBA00010333"/>
    </source>
</evidence>
<dbReference type="Pfam" id="PF00497">
    <property type="entry name" value="SBP_bac_3"/>
    <property type="match status" value="1"/>
</dbReference>
<dbReference type="SMART" id="SM00062">
    <property type="entry name" value="PBPb"/>
    <property type="match status" value="1"/>
</dbReference>
<dbReference type="EMBL" id="BNAJ01000010">
    <property type="protein sequence ID" value="GHF55641.1"/>
    <property type="molecule type" value="Genomic_DNA"/>
</dbReference>
<dbReference type="Proteomes" id="UP000539473">
    <property type="component" value="Unassembled WGS sequence"/>
</dbReference>
<dbReference type="GO" id="GO:0016020">
    <property type="term" value="C:membrane"/>
    <property type="evidence" value="ECO:0007669"/>
    <property type="project" value="InterPro"/>
</dbReference>
<proteinExistence type="inferred from homology"/>
<dbReference type="RefSeq" id="WP_184113754.1">
    <property type="nucleotide sequence ID" value="NZ_BNAJ01000010.1"/>
</dbReference>
<protein>
    <submittedName>
        <fullName evidence="8">Amino acid ABC transporter, periplasmic amino acid-binding protein</fullName>
    </submittedName>
    <submittedName>
        <fullName evidence="9">Polar amino acid transport system substrate-binding protein</fullName>
    </submittedName>
</protein>
<feature type="chain" id="PRO_5031378465" evidence="5">
    <location>
        <begin position="22"/>
        <end position="247"/>
    </location>
</feature>
<dbReference type="InterPro" id="IPR001638">
    <property type="entry name" value="Solute-binding_3/MltF_N"/>
</dbReference>
<feature type="domain" description="Solute-binding protein family 3/N-terminal" evidence="6">
    <location>
        <begin position="32"/>
        <end position="247"/>
    </location>
</feature>
<accession>A0A7W8KIJ6</accession>
<evidence type="ECO:0000313" key="9">
    <source>
        <dbReference type="EMBL" id="MBB5377828.1"/>
    </source>
</evidence>
<dbReference type="AlphaFoldDB" id="A0A7W8KIJ6"/>
<comment type="similarity">
    <text evidence="2 4">Belongs to the bacterial solute-binding protein 3 family.</text>
</comment>
<evidence type="ECO:0000256" key="1">
    <source>
        <dbReference type="ARBA" id="ARBA00004196"/>
    </source>
</evidence>
<dbReference type="SMART" id="SM00079">
    <property type="entry name" value="PBPe"/>
    <property type="match status" value="1"/>
</dbReference>
<dbReference type="SUPFAM" id="SSF53850">
    <property type="entry name" value="Periplasmic binding protein-like II"/>
    <property type="match status" value="1"/>
</dbReference>
<feature type="domain" description="Ionotropic glutamate receptor C-terminal" evidence="7">
    <location>
        <begin position="32"/>
        <end position="247"/>
    </location>
</feature>
<keyword evidence="11" id="KW-1185">Reference proteome</keyword>
<dbReference type="EMBL" id="JACHFK010000009">
    <property type="protein sequence ID" value="MBB5377828.1"/>
    <property type="molecule type" value="Genomic_DNA"/>
</dbReference>
<name>A0A7W8KIJ6_9DEIO</name>
<dbReference type="PROSITE" id="PS51257">
    <property type="entry name" value="PROKAR_LIPOPROTEIN"/>
    <property type="match status" value="1"/>
</dbReference>
<comment type="caution">
    <text evidence="9">The sequence shown here is derived from an EMBL/GenBank/DDBJ whole genome shotgun (WGS) entry which is preliminary data.</text>
</comment>
<dbReference type="PANTHER" id="PTHR35936:SF17">
    <property type="entry name" value="ARGININE-BINDING EXTRACELLULAR PROTEIN ARTP"/>
    <property type="match status" value="1"/>
</dbReference>
<dbReference type="Gene3D" id="3.40.190.10">
    <property type="entry name" value="Periplasmic binding protein-like II"/>
    <property type="match status" value="2"/>
</dbReference>
<comment type="subcellular location">
    <subcellularLocation>
        <location evidence="1">Cell envelope</location>
    </subcellularLocation>
</comment>
<organism evidence="9 10">
    <name type="scientific">Deinococcus metalli</name>
    <dbReference type="NCBI Taxonomy" id="1141878"/>
    <lineage>
        <taxon>Bacteria</taxon>
        <taxon>Thermotogati</taxon>
        <taxon>Deinococcota</taxon>
        <taxon>Deinococci</taxon>
        <taxon>Deinococcales</taxon>
        <taxon>Deinococcaceae</taxon>
        <taxon>Deinococcus</taxon>
    </lineage>
</organism>
<evidence type="ECO:0000256" key="5">
    <source>
        <dbReference type="SAM" id="SignalP"/>
    </source>
</evidence>
<reference evidence="11" key="2">
    <citation type="journal article" date="2019" name="Int. J. Syst. Evol. Microbiol.">
        <title>The Global Catalogue of Microorganisms (GCM) 10K type strain sequencing project: providing services to taxonomists for standard genome sequencing and annotation.</title>
        <authorList>
            <consortium name="The Broad Institute Genomics Platform"/>
            <consortium name="The Broad Institute Genome Sequencing Center for Infectious Disease"/>
            <person name="Wu L."/>
            <person name="Ma J."/>
        </authorList>
    </citation>
    <scope>NUCLEOTIDE SEQUENCE [LARGE SCALE GENOMIC DNA]</scope>
    <source>
        <strain evidence="11">CGMCC 1.18437</strain>
    </source>
</reference>
<feature type="signal peptide" evidence="5">
    <location>
        <begin position="1"/>
        <end position="21"/>
    </location>
</feature>
<dbReference type="PANTHER" id="PTHR35936">
    <property type="entry name" value="MEMBRANE-BOUND LYTIC MUREIN TRANSGLYCOSYLASE F"/>
    <property type="match status" value="1"/>
</dbReference>
<evidence type="ECO:0000256" key="3">
    <source>
        <dbReference type="ARBA" id="ARBA00022729"/>
    </source>
</evidence>
<dbReference type="InterPro" id="IPR018313">
    <property type="entry name" value="SBP_3_CS"/>
</dbReference>
<dbReference type="GO" id="GO:0015276">
    <property type="term" value="F:ligand-gated monoatomic ion channel activity"/>
    <property type="evidence" value="ECO:0007669"/>
    <property type="project" value="InterPro"/>
</dbReference>
<dbReference type="CDD" id="cd13624">
    <property type="entry name" value="PBP2_Arg_Lys_His"/>
    <property type="match status" value="1"/>
</dbReference>
<sequence>MKTTRTTLALGLCLLVAHAGAQGCMATIQKTGLNIGTSPDYPPYESLDANNKIVGFDIDLMTAIAKQMNVKVNVIGQSFDGLIPALLARKIDMIAAGMTITDERKKSVNFSLPYFSGQNVIVVRKENGATRTLANLSGKSIAVQIGSAQEKLAQGVKGGNVKSYNLYTDAALAVQTRQADAMIVARPVAQQFLKTYPDLAITGMLNKIDTGLAIRKDCTDVQNRVNAAIIQLRKSGEMDALVAKWFK</sequence>
<evidence type="ECO:0000313" key="8">
    <source>
        <dbReference type="EMBL" id="GHF55641.1"/>
    </source>
</evidence>
<evidence type="ECO:0000313" key="11">
    <source>
        <dbReference type="Proteomes" id="UP000619376"/>
    </source>
</evidence>
<dbReference type="Proteomes" id="UP000619376">
    <property type="component" value="Unassembled WGS sequence"/>
</dbReference>
<keyword evidence="3 5" id="KW-0732">Signal</keyword>
<reference evidence="8" key="1">
    <citation type="journal article" date="2014" name="Int. J. Syst. Evol. Microbiol.">
        <title>Complete genome of a new Firmicutes species belonging to the dominant human colonic microbiota ('Ruminococcus bicirculans') reveals two chromosomes and a selective capacity to utilize plant glucans.</title>
        <authorList>
            <consortium name="NISC Comparative Sequencing Program"/>
            <person name="Wegmann U."/>
            <person name="Louis P."/>
            <person name="Goesmann A."/>
            <person name="Henrissat B."/>
            <person name="Duncan S.H."/>
            <person name="Flint H.J."/>
        </authorList>
    </citation>
    <scope>NUCLEOTIDE SEQUENCE</scope>
    <source>
        <strain evidence="8">CGMCC 1.18437</strain>
    </source>
</reference>
<evidence type="ECO:0000259" key="7">
    <source>
        <dbReference type="SMART" id="SM00079"/>
    </source>
</evidence>
<evidence type="ECO:0000256" key="4">
    <source>
        <dbReference type="RuleBase" id="RU003744"/>
    </source>
</evidence>
<evidence type="ECO:0000259" key="6">
    <source>
        <dbReference type="SMART" id="SM00062"/>
    </source>
</evidence>
<reference evidence="9 10" key="3">
    <citation type="submission" date="2020-08" db="EMBL/GenBank/DDBJ databases">
        <title>Genomic Encyclopedia of Type Strains, Phase IV (KMG-IV): sequencing the most valuable type-strain genomes for metagenomic binning, comparative biology and taxonomic classification.</title>
        <authorList>
            <person name="Goeker M."/>
        </authorList>
    </citation>
    <scope>NUCLEOTIDE SEQUENCE [LARGE SCALE GENOMIC DNA]</scope>
    <source>
        <strain evidence="9 10">DSM 27521</strain>
    </source>
</reference>
<reference evidence="8" key="4">
    <citation type="submission" date="2024-05" db="EMBL/GenBank/DDBJ databases">
        <authorList>
            <person name="Sun Q."/>
            <person name="Zhou Y."/>
        </authorList>
    </citation>
    <scope>NUCLEOTIDE SEQUENCE</scope>
    <source>
        <strain evidence="8">CGMCC 1.18437</strain>
    </source>
</reference>
<gene>
    <name evidence="8" type="ORF">GCM10017781_35050</name>
    <name evidence="9" type="ORF">HNQ07_003328</name>
</gene>